<protein>
    <submittedName>
        <fullName evidence="3">Sel1 repeat family protein</fullName>
    </submittedName>
</protein>
<dbReference type="Gene3D" id="1.25.40.10">
    <property type="entry name" value="Tetratricopeptide repeat domain"/>
    <property type="match status" value="1"/>
</dbReference>
<dbReference type="SUPFAM" id="SSF81901">
    <property type="entry name" value="HCP-like"/>
    <property type="match status" value="1"/>
</dbReference>
<dbReference type="InterPro" id="IPR006597">
    <property type="entry name" value="Sel1-like"/>
</dbReference>
<reference evidence="3 4" key="1">
    <citation type="submission" date="2019-05" db="EMBL/GenBank/DDBJ databases">
        <title>Draft Genome Sequences of Six Type Strains of the Genus Massilia.</title>
        <authorList>
            <person name="Miess H."/>
            <person name="Frediansyhah A."/>
            <person name="Gross H."/>
        </authorList>
    </citation>
    <scope>NUCLEOTIDE SEQUENCE [LARGE SCALE GENOMIC DNA]</scope>
    <source>
        <strain evidence="3 4">DSMZ 26121</strain>
    </source>
</reference>
<feature type="domain" description="DUF6396" evidence="2">
    <location>
        <begin position="280"/>
        <end position="325"/>
    </location>
</feature>
<sequence>MNMKNPSRVRFILTILSVIFLSACEAKEPSMQLLPRNEVLPLFEPHVANFVCNREAAAVPPIDAQADHWFRESLALDTADIYTDDKNYQSIVRLMQQAASRRHWKAMLNLASLYIERRDPAHGAEDAVKLVEEAMRLGVPAAYDRMGTYYLNGTGVPGDSTKAYAFMQKAAQMGNAASMHYLAEKMRAGVDGALPGYWSNIPVAIKMLECALSQGYGPAGEYLELLYARPGYAEPTESNKARALRALHEGAKFGCHDCANALFVEFSNPIDLENSPAPYIDVARSERYSMIGDALGFDPSDRFPNLDKVLPLPPAALPPWNGDRDTLLYAARGVTLAPSKPPSSTPTSQATGQYFLDAAYTLRATAETATGKAPFEGYWKPQAPAQSEPVQQHIATIQPGLYKKGENFPAIRLPDDHRPVPGIAWEYYITIPHDHGAVAPRAPKGMTREMPHSVPLRSSTAEENCPASGIWQPWLKNGHPLQALINQPSRQSWIAKGQPFPQPERDWHLPIAEQDVSWHLLDDSGPQGLDADIK</sequence>
<dbReference type="PANTHER" id="PTHR11102:SF160">
    <property type="entry name" value="ERAD-ASSOCIATED E3 UBIQUITIN-PROTEIN LIGASE COMPONENT HRD3"/>
    <property type="match status" value="1"/>
</dbReference>
<dbReference type="EMBL" id="CP040017">
    <property type="protein sequence ID" value="QCP13133.1"/>
    <property type="molecule type" value="Genomic_DNA"/>
</dbReference>
<organism evidence="3 4">
    <name type="scientific">Pseudoduganella umbonata</name>
    <dbReference type="NCBI Taxonomy" id="864828"/>
    <lineage>
        <taxon>Bacteria</taxon>
        <taxon>Pseudomonadati</taxon>
        <taxon>Pseudomonadota</taxon>
        <taxon>Betaproteobacteria</taxon>
        <taxon>Burkholderiales</taxon>
        <taxon>Oxalobacteraceae</taxon>
        <taxon>Telluria group</taxon>
        <taxon>Pseudoduganella</taxon>
    </lineage>
</organism>
<feature type="signal peptide" evidence="1">
    <location>
        <begin position="1"/>
        <end position="26"/>
    </location>
</feature>
<accession>A0ABX5UQ63</accession>
<dbReference type="Pfam" id="PF19933">
    <property type="entry name" value="DUF6396"/>
    <property type="match status" value="1"/>
</dbReference>
<keyword evidence="1" id="KW-0732">Signal</keyword>
<dbReference type="InterPro" id="IPR045653">
    <property type="entry name" value="DUF6396"/>
</dbReference>
<evidence type="ECO:0000313" key="4">
    <source>
        <dbReference type="Proteomes" id="UP000298763"/>
    </source>
</evidence>
<dbReference type="InterPro" id="IPR011990">
    <property type="entry name" value="TPR-like_helical_dom_sf"/>
</dbReference>
<dbReference type="SMART" id="SM00671">
    <property type="entry name" value="SEL1"/>
    <property type="match status" value="1"/>
</dbReference>
<dbReference type="PANTHER" id="PTHR11102">
    <property type="entry name" value="SEL-1-LIKE PROTEIN"/>
    <property type="match status" value="1"/>
</dbReference>
<evidence type="ECO:0000259" key="2">
    <source>
        <dbReference type="Pfam" id="PF19933"/>
    </source>
</evidence>
<dbReference type="InterPro" id="IPR050767">
    <property type="entry name" value="Sel1_AlgK"/>
</dbReference>
<evidence type="ECO:0000313" key="3">
    <source>
        <dbReference type="EMBL" id="QCP13133.1"/>
    </source>
</evidence>
<proteinExistence type="predicted"/>
<gene>
    <name evidence="3" type="ORF">FCL38_23815</name>
</gene>
<name>A0ABX5UQ63_9BURK</name>
<keyword evidence="4" id="KW-1185">Reference proteome</keyword>
<dbReference type="Proteomes" id="UP000298763">
    <property type="component" value="Chromosome"/>
</dbReference>
<dbReference type="Pfam" id="PF08238">
    <property type="entry name" value="Sel1"/>
    <property type="match status" value="1"/>
</dbReference>
<evidence type="ECO:0000256" key="1">
    <source>
        <dbReference type="SAM" id="SignalP"/>
    </source>
</evidence>
<dbReference type="PROSITE" id="PS51257">
    <property type="entry name" value="PROKAR_LIPOPROTEIN"/>
    <property type="match status" value="1"/>
</dbReference>
<feature type="chain" id="PRO_5045147351" evidence="1">
    <location>
        <begin position="27"/>
        <end position="534"/>
    </location>
</feature>